<dbReference type="GO" id="GO:0043215">
    <property type="term" value="P:daunorubicin transport"/>
    <property type="evidence" value="ECO:0007669"/>
    <property type="project" value="InterPro"/>
</dbReference>
<evidence type="ECO:0000256" key="3">
    <source>
        <dbReference type="ARBA" id="ARBA00022475"/>
    </source>
</evidence>
<sequence>MPSTELAVDATGLVKVFGTNRAVDGVDLAVQAGTVYGVLGPNGAGKTTTISMLATLLRPDAGSARIFGFDVQHDAGIVRQLIGVTGQYASVDESLSATENLVLFGRLLGLSGREAKRTAGDLLEEFSLTDAATRPLKKFSGGMRRRLDLAASLIARPPLIFLDEPTTGLDPRTRNQMWDTIRRLVAQGSTVLLTTQYLDEADQLADRIAVIDTGRVVAEGTADELKASVGTSALQVRLVDQSDTDAAVQAMRDVLQFRGAPSLSGGTITVPMHDADRVADLLIDLRSRGIHLAEMSVQKPTLDEVFLAITGHATQAADDEIEGAHA</sequence>
<dbReference type="EMBL" id="PDJE01000001">
    <property type="protein sequence ID" value="PFG31846.1"/>
    <property type="molecule type" value="Genomic_DNA"/>
</dbReference>
<comment type="subcellular location">
    <subcellularLocation>
        <location evidence="1">Cell membrane</location>
        <topology evidence="1">Peripheral membrane protein</topology>
        <orientation evidence="1">Cytoplasmic side</orientation>
    </subcellularLocation>
</comment>
<dbReference type="GO" id="GO:0046677">
    <property type="term" value="P:response to antibiotic"/>
    <property type="evidence" value="ECO:0007669"/>
    <property type="project" value="UniProtKB-KW"/>
</dbReference>
<dbReference type="NCBIfam" id="TIGR01188">
    <property type="entry name" value="drrA"/>
    <property type="match status" value="1"/>
</dbReference>
<keyword evidence="7" id="KW-0472">Membrane</keyword>
<dbReference type="GO" id="GO:1900753">
    <property type="term" value="P:doxorubicin transport"/>
    <property type="evidence" value="ECO:0007669"/>
    <property type="project" value="InterPro"/>
</dbReference>
<dbReference type="InterPro" id="IPR025302">
    <property type="entry name" value="DrrA1/2-like_C"/>
</dbReference>
<dbReference type="InterPro" id="IPR005894">
    <property type="entry name" value="DrrA"/>
</dbReference>
<dbReference type="GO" id="GO:0016887">
    <property type="term" value="F:ATP hydrolysis activity"/>
    <property type="evidence" value="ECO:0007669"/>
    <property type="project" value="InterPro"/>
</dbReference>
<evidence type="ECO:0000256" key="8">
    <source>
        <dbReference type="ARBA" id="ARBA00023251"/>
    </source>
</evidence>
<dbReference type="Proteomes" id="UP000221369">
    <property type="component" value="Unassembled WGS sequence"/>
</dbReference>
<keyword evidence="5 11" id="KW-0067">ATP-binding</keyword>
<dbReference type="PROSITE" id="PS50893">
    <property type="entry name" value="ABC_TRANSPORTER_2"/>
    <property type="match status" value="1"/>
</dbReference>
<dbReference type="PANTHER" id="PTHR42711">
    <property type="entry name" value="ABC TRANSPORTER ATP-BINDING PROTEIN"/>
    <property type="match status" value="1"/>
</dbReference>
<dbReference type="PROSITE" id="PS00211">
    <property type="entry name" value="ABC_TRANSPORTER_1"/>
    <property type="match status" value="1"/>
</dbReference>
<evidence type="ECO:0000256" key="2">
    <source>
        <dbReference type="ARBA" id="ARBA00022448"/>
    </source>
</evidence>
<evidence type="ECO:0000313" key="12">
    <source>
        <dbReference type="Proteomes" id="UP000221369"/>
    </source>
</evidence>
<keyword evidence="2" id="KW-0813">Transport</keyword>
<accession>A0A2A9DZN7</accession>
<dbReference type="AlphaFoldDB" id="A0A2A9DZN7"/>
<comment type="similarity">
    <text evidence="9">Belongs to the ABC transporter superfamily. Drug exporter-1 (DrugE1) (TC 3.A.1.105) family.</text>
</comment>
<dbReference type="Gene3D" id="3.40.50.300">
    <property type="entry name" value="P-loop containing nucleotide triphosphate hydrolases"/>
    <property type="match status" value="1"/>
</dbReference>
<evidence type="ECO:0000256" key="4">
    <source>
        <dbReference type="ARBA" id="ARBA00022741"/>
    </source>
</evidence>
<dbReference type="FunFam" id="3.40.50.300:FF:000589">
    <property type="entry name" value="ABC transporter, ATP-binding subunit"/>
    <property type="match status" value="1"/>
</dbReference>
<organism evidence="11 12">
    <name type="scientific">Paramicrobacterium agarici</name>
    <dbReference type="NCBI Taxonomy" id="630514"/>
    <lineage>
        <taxon>Bacteria</taxon>
        <taxon>Bacillati</taxon>
        <taxon>Actinomycetota</taxon>
        <taxon>Actinomycetes</taxon>
        <taxon>Micrococcales</taxon>
        <taxon>Microbacteriaceae</taxon>
        <taxon>Paramicrobacterium</taxon>
    </lineage>
</organism>
<comment type="caution">
    <text evidence="11">The sequence shown here is derived from an EMBL/GenBank/DDBJ whole genome shotgun (WGS) entry which is preliminary data.</text>
</comment>
<evidence type="ECO:0000256" key="7">
    <source>
        <dbReference type="ARBA" id="ARBA00023136"/>
    </source>
</evidence>
<evidence type="ECO:0000259" key="10">
    <source>
        <dbReference type="PROSITE" id="PS50893"/>
    </source>
</evidence>
<dbReference type="InterPro" id="IPR017871">
    <property type="entry name" value="ABC_transporter-like_CS"/>
</dbReference>
<dbReference type="RefSeq" id="WP_098408802.1">
    <property type="nucleotide sequence ID" value="NZ_PDJE01000001.1"/>
</dbReference>
<name>A0A2A9DZN7_9MICO</name>
<keyword evidence="12" id="KW-1185">Reference proteome</keyword>
<evidence type="ECO:0000256" key="5">
    <source>
        <dbReference type="ARBA" id="ARBA00022840"/>
    </source>
</evidence>
<dbReference type="GO" id="GO:0005524">
    <property type="term" value="F:ATP binding"/>
    <property type="evidence" value="ECO:0007669"/>
    <property type="project" value="UniProtKB-KW"/>
</dbReference>
<dbReference type="Pfam" id="PF13732">
    <property type="entry name" value="DrrA1-3_C"/>
    <property type="match status" value="1"/>
</dbReference>
<keyword evidence="4" id="KW-0547">Nucleotide-binding</keyword>
<reference evidence="11 12" key="1">
    <citation type="submission" date="2017-10" db="EMBL/GenBank/DDBJ databases">
        <title>Sequencing the genomes of 1000 actinobacteria strains.</title>
        <authorList>
            <person name="Klenk H.-P."/>
        </authorList>
    </citation>
    <scope>NUCLEOTIDE SEQUENCE [LARGE SCALE GENOMIC DNA]</scope>
    <source>
        <strain evidence="11 12">DSM 21798</strain>
    </source>
</reference>
<dbReference type="GO" id="GO:0005886">
    <property type="term" value="C:plasma membrane"/>
    <property type="evidence" value="ECO:0007669"/>
    <property type="project" value="UniProtKB-SubCell"/>
</dbReference>
<dbReference type="Pfam" id="PF00005">
    <property type="entry name" value="ABC_tran"/>
    <property type="match status" value="1"/>
</dbReference>
<dbReference type="InterPro" id="IPR027417">
    <property type="entry name" value="P-loop_NTPase"/>
</dbReference>
<evidence type="ECO:0000256" key="9">
    <source>
        <dbReference type="ARBA" id="ARBA00049985"/>
    </source>
</evidence>
<dbReference type="InterPro" id="IPR003439">
    <property type="entry name" value="ABC_transporter-like_ATP-bd"/>
</dbReference>
<dbReference type="PANTHER" id="PTHR42711:SF19">
    <property type="entry name" value="DOXORUBICIN RESISTANCE ATP-BINDING PROTEIN DRRA"/>
    <property type="match status" value="1"/>
</dbReference>
<gene>
    <name evidence="11" type="ORF">ATJ78_2827</name>
</gene>
<dbReference type="SMART" id="SM00382">
    <property type="entry name" value="AAA"/>
    <property type="match status" value="1"/>
</dbReference>
<dbReference type="InterPro" id="IPR003593">
    <property type="entry name" value="AAA+_ATPase"/>
</dbReference>
<dbReference type="InterPro" id="IPR050763">
    <property type="entry name" value="ABC_transporter_ATP-binding"/>
</dbReference>
<protein>
    <submittedName>
        <fullName evidence="11">ABC-2 type transport system ATP-binding protein</fullName>
    </submittedName>
</protein>
<evidence type="ECO:0000256" key="1">
    <source>
        <dbReference type="ARBA" id="ARBA00004413"/>
    </source>
</evidence>
<keyword evidence="3" id="KW-1003">Cell membrane</keyword>
<keyword evidence="8" id="KW-0046">Antibiotic resistance</keyword>
<feature type="domain" description="ABC transporter" evidence="10">
    <location>
        <begin position="8"/>
        <end position="238"/>
    </location>
</feature>
<proteinExistence type="inferred from homology"/>
<evidence type="ECO:0000313" key="11">
    <source>
        <dbReference type="EMBL" id="PFG31846.1"/>
    </source>
</evidence>
<keyword evidence="6" id="KW-1278">Translocase</keyword>
<dbReference type="SUPFAM" id="SSF52540">
    <property type="entry name" value="P-loop containing nucleoside triphosphate hydrolases"/>
    <property type="match status" value="1"/>
</dbReference>
<evidence type="ECO:0000256" key="6">
    <source>
        <dbReference type="ARBA" id="ARBA00022967"/>
    </source>
</evidence>